<accession>A0A369TIW7</accession>
<feature type="coiled-coil region" evidence="3">
    <location>
        <begin position="68"/>
        <end position="119"/>
    </location>
</feature>
<evidence type="ECO:0000256" key="2">
    <source>
        <dbReference type="PROSITE-ProRule" id="PRU00284"/>
    </source>
</evidence>
<evidence type="ECO:0000313" key="6">
    <source>
        <dbReference type="Proteomes" id="UP000253941"/>
    </source>
</evidence>
<keyword evidence="6" id="KW-1185">Reference proteome</keyword>
<keyword evidence="1 2" id="KW-0807">Transducer</keyword>
<sequence length="465" mass="49933">MAEHAANAAREDDLLQKLAEETGGLGIEIADVAGNVDDISGRVREQAQELHGLLNSATEVSTNNSRIAEAARSSREEAEGAAKEVETSRSTVEESLKDIHDLVEAVNVIQQQLNGLQEALNKVAEVASGIDAIAKQTNLLALNATIEAARAGEAGKGFAVVAGEVKELAGQTSRATAEIDSTLQQLTDQAERLISQGQDSTRRAEAVREGTQAIGGVIDTVGQAMSAMQSRSGEIAEAAETIEARCDGFVDTVQSLHTGVDVSGNTLTEARDRINNLTTVAQRLIGLTAQGNVETIDTPFIEKVREVAVQVGGAFESALANGEITERQLFDQTYTDISGTDPVQKMAPYTELTDRLLPDIQEPLLSFDDKVVFCATVDRNGYLPTHNLKFSKPQGDDPVWNAANSRNRRIFDDRVGLAAGQNTQPFLLQAYRRDMGGTFVMMKDVSAPVFVNGRHWGGVRLAYKA</sequence>
<proteinExistence type="predicted"/>
<reference evidence="5 6" key="1">
    <citation type="submission" date="2018-07" db="EMBL/GenBank/DDBJ databases">
        <title>Venubactetium sediminum gen. nov., sp. nov., isolated from a marine solar saltern.</title>
        <authorList>
            <person name="Wang S."/>
        </authorList>
    </citation>
    <scope>NUCLEOTIDE SEQUENCE [LARGE SCALE GENOMIC DNA]</scope>
    <source>
        <strain evidence="5 6">WD2A32</strain>
    </source>
</reference>
<evidence type="ECO:0000256" key="3">
    <source>
        <dbReference type="SAM" id="Coils"/>
    </source>
</evidence>
<dbReference type="SUPFAM" id="SSF58104">
    <property type="entry name" value="Methyl-accepting chemotaxis protein (MCP) signaling domain"/>
    <property type="match status" value="1"/>
</dbReference>
<dbReference type="PANTHER" id="PTHR32089:SF112">
    <property type="entry name" value="LYSOZYME-LIKE PROTEIN-RELATED"/>
    <property type="match status" value="1"/>
</dbReference>
<dbReference type="RefSeq" id="WP_114581401.1">
    <property type="nucleotide sequence ID" value="NZ_QPMH01000004.1"/>
</dbReference>
<dbReference type="Gene3D" id="1.10.287.950">
    <property type="entry name" value="Methyl-accepting chemotaxis protein"/>
    <property type="match status" value="1"/>
</dbReference>
<keyword evidence="3" id="KW-0175">Coiled coil</keyword>
<organism evidence="5 6">
    <name type="scientific">Ferruginivarius sediminum</name>
    <dbReference type="NCBI Taxonomy" id="2661937"/>
    <lineage>
        <taxon>Bacteria</taxon>
        <taxon>Pseudomonadati</taxon>
        <taxon>Pseudomonadota</taxon>
        <taxon>Alphaproteobacteria</taxon>
        <taxon>Rhodospirillales</taxon>
        <taxon>Rhodospirillaceae</taxon>
        <taxon>Ferruginivarius</taxon>
    </lineage>
</organism>
<dbReference type="Proteomes" id="UP000253941">
    <property type="component" value="Unassembled WGS sequence"/>
</dbReference>
<dbReference type="PROSITE" id="PS50111">
    <property type="entry name" value="CHEMOTAXIS_TRANSDUC_2"/>
    <property type="match status" value="1"/>
</dbReference>
<gene>
    <name evidence="5" type="ORF">DRB17_06625</name>
</gene>
<dbReference type="Pfam" id="PF00015">
    <property type="entry name" value="MCPsignal"/>
    <property type="match status" value="1"/>
</dbReference>
<dbReference type="InterPro" id="IPR004089">
    <property type="entry name" value="MCPsignal_dom"/>
</dbReference>
<evidence type="ECO:0000256" key="1">
    <source>
        <dbReference type="ARBA" id="ARBA00023224"/>
    </source>
</evidence>
<dbReference type="PANTHER" id="PTHR32089">
    <property type="entry name" value="METHYL-ACCEPTING CHEMOTAXIS PROTEIN MCPB"/>
    <property type="match status" value="1"/>
</dbReference>
<protein>
    <submittedName>
        <fullName evidence="5">Methyl-accepting chemotaxis protein</fullName>
    </submittedName>
</protein>
<dbReference type="GO" id="GO:0007165">
    <property type="term" value="P:signal transduction"/>
    <property type="evidence" value="ECO:0007669"/>
    <property type="project" value="UniProtKB-KW"/>
</dbReference>
<dbReference type="SMART" id="SM00283">
    <property type="entry name" value="MA"/>
    <property type="match status" value="1"/>
</dbReference>
<name>A0A369TIW7_9PROT</name>
<evidence type="ECO:0000259" key="4">
    <source>
        <dbReference type="PROSITE" id="PS50111"/>
    </source>
</evidence>
<dbReference type="AlphaFoldDB" id="A0A369TIW7"/>
<comment type="caution">
    <text evidence="5">The sequence shown here is derived from an EMBL/GenBank/DDBJ whole genome shotgun (WGS) entry which is preliminary data.</text>
</comment>
<feature type="domain" description="Methyl-accepting transducer" evidence="4">
    <location>
        <begin position="21"/>
        <end position="257"/>
    </location>
</feature>
<dbReference type="EMBL" id="QPMH01000004">
    <property type="protein sequence ID" value="RDD62826.1"/>
    <property type="molecule type" value="Genomic_DNA"/>
</dbReference>
<evidence type="ECO:0000313" key="5">
    <source>
        <dbReference type="EMBL" id="RDD62826.1"/>
    </source>
</evidence>
<dbReference type="GO" id="GO:0016020">
    <property type="term" value="C:membrane"/>
    <property type="evidence" value="ECO:0007669"/>
    <property type="project" value="InterPro"/>
</dbReference>